<accession>A0A4R1N7E4</accession>
<keyword evidence="4" id="KW-1003">Cell membrane</keyword>
<evidence type="ECO:0000256" key="2">
    <source>
        <dbReference type="ARBA" id="ARBA00009212"/>
    </source>
</evidence>
<evidence type="ECO:0000256" key="5">
    <source>
        <dbReference type="ARBA" id="ARBA00022692"/>
    </source>
</evidence>
<evidence type="ECO:0000313" key="9">
    <source>
        <dbReference type="EMBL" id="TCK98583.1"/>
    </source>
</evidence>
<evidence type="ECO:0000256" key="4">
    <source>
        <dbReference type="ARBA" id="ARBA00022475"/>
    </source>
</evidence>
<dbReference type="Pfam" id="PF04066">
    <property type="entry name" value="MrpF_PhaF"/>
    <property type="match status" value="1"/>
</dbReference>
<comment type="subcellular location">
    <subcellularLocation>
        <location evidence="1">Cell membrane</location>
        <topology evidence="1">Multi-pass membrane protein</topology>
    </subcellularLocation>
</comment>
<evidence type="ECO:0000256" key="1">
    <source>
        <dbReference type="ARBA" id="ARBA00004651"/>
    </source>
</evidence>
<evidence type="ECO:0000256" key="6">
    <source>
        <dbReference type="ARBA" id="ARBA00022989"/>
    </source>
</evidence>
<feature type="transmembrane region" description="Helical" evidence="8">
    <location>
        <begin position="32"/>
        <end position="52"/>
    </location>
</feature>
<comment type="caution">
    <text evidence="9">The sequence shown here is derived from an EMBL/GenBank/DDBJ whole genome shotgun (WGS) entry which is preliminary data.</text>
</comment>
<evidence type="ECO:0000256" key="8">
    <source>
        <dbReference type="SAM" id="Phobius"/>
    </source>
</evidence>
<gene>
    <name evidence="9" type="ORF">EDC19_1015</name>
</gene>
<dbReference type="RefSeq" id="WP_132281447.1">
    <property type="nucleotide sequence ID" value="NZ_SMGQ01000011.1"/>
</dbReference>
<feature type="transmembrane region" description="Helical" evidence="8">
    <location>
        <begin position="58"/>
        <end position="79"/>
    </location>
</feature>
<keyword evidence="6 8" id="KW-1133">Transmembrane helix</keyword>
<evidence type="ECO:0000256" key="7">
    <source>
        <dbReference type="ARBA" id="ARBA00023136"/>
    </source>
</evidence>
<dbReference type="Proteomes" id="UP000294545">
    <property type="component" value="Unassembled WGS sequence"/>
</dbReference>
<reference evidence="9 10" key="1">
    <citation type="submission" date="2019-03" db="EMBL/GenBank/DDBJ databases">
        <title>Genomic Encyclopedia of Type Strains, Phase IV (KMG-IV): sequencing the most valuable type-strain genomes for metagenomic binning, comparative biology and taxonomic classification.</title>
        <authorList>
            <person name="Goeker M."/>
        </authorList>
    </citation>
    <scope>NUCLEOTIDE SEQUENCE [LARGE SCALE GENOMIC DNA]</scope>
    <source>
        <strain evidence="9 10">DSM 24176</strain>
    </source>
</reference>
<keyword evidence="10" id="KW-1185">Reference proteome</keyword>
<keyword evidence="5 8" id="KW-0812">Transmembrane</keyword>
<proteinExistence type="inferred from homology"/>
<keyword evidence="3" id="KW-0813">Transport</keyword>
<evidence type="ECO:0000256" key="3">
    <source>
        <dbReference type="ARBA" id="ARBA00022448"/>
    </source>
</evidence>
<dbReference type="PANTHER" id="PTHR34702">
    <property type="entry name" value="NA(+)/H(+) ANTIPORTER SUBUNIT F1"/>
    <property type="match status" value="1"/>
</dbReference>
<name>A0A4R1N7E4_9FIRM</name>
<feature type="transmembrane region" description="Helical" evidence="8">
    <location>
        <begin position="6"/>
        <end position="23"/>
    </location>
</feature>
<evidence type="ECO:0000313" key="10">
    <source>
        <dbReference type="Proteomes" id="UP000294545"/>
    </source>
</evidence>
<dbReference type="OrthoDB" id="9799958at2"/>
<sequence length="85" mass="9667">MIVNILLIVLIVSIGLVSIRTIIGPTIWDRLITFNVISAKVILVILCLSFLYDNTEYLDIALTYALLAFCSTVLIARFIEWRDHL</sequence>
<organism evidence="9 10">
    <name type="scientific">Natranaerovirga hydrolytica</name>
    <dbReference type="NCBI Taxonomy" id="680378"/>
    <lineage>
        <taxon>Bacteria</taxon>
        <taxon>Bacillati</taxon>
        <taxon>Bacillota</taxon>
        <taxon>Clostridia</taxon>
        <taxon>Lachnospirales</taxon>
        <taxon>Natranaerovirgaceae</taxon>
        <taxon>Natranaerovirga</taxon>
    </lineage>
</organism>
<comment type="similarity">
    <text evidence="2">Belongs to the CPA3 antiporters (TC 2.A.63) subunit F family.</text>
</comment>
<dbReference type="EMBL" id="SMGQ01000011">
    <property type="protein sequence ID" value="TCK98583.1"/>
    <property type="molecule type" value="Genomic_DNA"/>
</dbReference>
<dbReference type="GO" id="GO:0005886">
    <property type="term" value="C:plasma membrane"/>
    <property type="evidence" value="ECO:0007669"/>
    <property type="project" value="UniProtKB-SubCell"/>
</dbReference>
<protein>
    <submittedName>
        <fullName evidence="9">Multisubunit sodium/proton antiporter MrpF subunit</fullName>
    </submittedName>
</protein>
<dbReference type="GO" id="GO:0015385">
    <property type="term" value="F:sodium:proton antiporter activity"/>
    <property type="evidence" value="ECO:0007669"/>
    <property type="project" value="TreeGrafter"/>
</dbReference>
<keyword evidence="7 8" id="KW-0472">Membrane</keyword>
<dbReference type="InterPro" id="IPR007208">
    <property type="entry name" value="MrpF/PhaF-like"/>
</dbReference>
<dbReference type="PANTHER" id="PTHR34702:SF1">
    <property type="entry name" value="NA(+)_H(+) ANTIPORTER SUBUNIT F"/>
    <property type="match status" value="1"/>
</dbReference>
<dbReference type="AlphaFoldDB" id="A0A4R1N7E4"/>